<proteinExistence type="predicted"/>
<dbReference type="EMBL" id="JACOQK010000001">
    <property type="protein sequence ID" value="MBC5786626.1"/>
    <property type="molecule type" value="Genomic_DNA"/>
</dbReference>
<protein>
    <submittedName>
        <fullName evidence="1">Spore coat associated protein CotJA</fullName>
    </submittedName>
</protein>
<dbReference type="InterPro" id="IPR020256">
    <property type="entry name" value="Spore_coat_CotJA"/>
</dbReference>
<evidence type="ECO:0000313" key="1">
    <source>
        <dbReference type="EMBL" id="MBC5786626.1"/>
    </source>
</evidence>
<keyword evidence="2" id="KW-1185">Reference proteome</keyword>
<reference evidence="1 2" key="1">
    <citation type="submission" date="2020-08" db="EMBL/GenBank/DDBJ databases">
        <title>Genome public.</title>
        <authorList>
            <person name="Liu C."/>
            <person name="Sun Q."/>
        </authorList>
    </citation>
    <scope>NUCLEOTIDE SEQUENCE [LARGE SCALE GENOMIC DNA]</scope>
    <source>
        <strain evidence="1 2">NSJ-27</strain>
    </source>
</reference>
<accession>A0ABR7INB8</accession>
<dbReference type="Pfam" id="PF11007">
    <property type="entry name" value="CotJA"/>
    <property type="match status" value="1"/>
</dbReference>
<organism evidence="1 2">
    <name type="scientific">Clostridium facile</name>
    <dbReference type="NCBI Taxonomy" id="2763035"/>
    <lineage>
        <taxon>Bacteria</taxon>
        <taxon>Bacillati</taxon>
        <taxon>Bacillota</taxon>
        <taxon>Clostridia</taxon>
        <taxon>Eubacteriales</taxon>
        <taxon>Clostridiaceae</taxon>
        <taxon>Clostridium</taxon>
    </lineage>
</organism>
<comment type="caution">
    <text evidence="1">The sequence shown here is derived from an EMBL/GenBank/DDBJ whole genome shotgun (WGS) entry which is preliminary data.</text>
</comment>
<gene>
    <name evidence="1" type="ORF">H8Z77_01110</name>
</gene>
<name>A0ABR7INB8_9CLOT</name>
<evidence type="ECO:0000313" key="2">
    <source>
        <dbReference type="Proteomes" id="UP000649151"/>
    </source>
</evidence>
<dbReference type="Proteomes" id="UP000649151">
    <property type="component" value="Unassembled WGS sequence"/>
</dbReference>
<sequence>MSEVMPMSSGLRCIKPNQPECRDIDSLPLAIAYVPIQKWKRTYDTDVALERGTIFPELDLPFVGEEES</sequence>